<dbReference type="Proteomes" id="UP000694844">
    <property type="component" value="Chromosome 2"/>
</dbReference>
<dbReference type="PANTHER" id="PTHR24198:SF165">
    <property type="entry name" value="ANKYRIN REPEAT-CONTAINING PROTEIN-RELATED"/>
    <property type="match status" value="1"/>
</dbReference>
<dbReference type="AlphaFoldDB" id="A0A8B8CVE8"/>
<dbReference type="SMART" id="SM00248">
    <property type="entry name" value="ANK"/>
    <property type="match status" value="15"/>
</dbReference>
<dbReference type="GO" id="GO:0016020">
    <property type="term" value="C:membrane"/>
    <property type="evidence" value="ECO:0007669"/>
    <property type="project" value="UniProtKB-SubCell"/>
</dbReference>
<feature type="transmembrane region" description="Helical" evidence="8">
    <location>
        <begin position="728"/>
        <end position="753"/>
    </location>
</feature>
<keyword evidence="2 8" id="KW-0812">Transmembrane</keyword>
<evidence type="ECO:0000256" key="4">
    <source>
        <dbReference type="ARBA" id="ARBA00022989"/>
    </source>
</evidence>
<dbReference type="PANTHER" id="PTHR24198">
    <property type="entry name" value="ANKYRIN REPEAT AND PROTEIN KINASE DOMAIN-CONTAINING PROTEIN"/>
    <property type="match status" value="1"/>
</dbReference>
<dbReference type="GeneID" id="111122336"/>
<keyword evidence="3" id="KW-0677">Repeat</keyword>
<keyword evidence="4 8" id="KW-1133">Transmembrane helix</keyword>
<dbReference type="InterPro" id="IPR005821">
    <property type="entry name" value="Ion_trans_dom"/>
</dbReference>
<dbReference type="InterPro" id="IPR002110">
    <property type="entry name" value="Ankyrin_rpt"/>
</dbReference>
<feature type="repeat" description="ANK" evidence="7">
    <location>
        <begin position="36"/>
        <end position="68"/>
    </location>
</feature>
<accession>A0A8B8CVE8</accession>
<feature type="repeat" description="ANK" evidence="7">
    <location>
        <begin position="70"/>
        <end position="102"/>
    </location>
</feature>
<evidence type="ECO:0000256" key="3">
    <source>
        <dbReference type="ARBA" id="ARBA00022737"/>
    </source>
</evidence>
<dbReference type="PRINTS" id="PR01415">
    <property type="entry name" value="ANKYRIN"/>
</dbReference>
<feature type="repeat" description="ANK" evidence="7">
    <location>
        <begin position="481"/>
        <end position="513"/>
    </location>
</feature>
<dbReference type="PROSITE" id="PS50088">
    <property type="entry name" value="ANK_REPEAT"/>
    <property type="match status" value="12"/>
</dbReference>
<dbReference type="RefSeq" id="XP_022319768.1">
    <property type="nucleotide sequence ID" value="XM_022464060.1"/>
</dbReference>
<organism evidence="10 11">
    <name type="scientific">Crassostrea virginica</name>
    <name type="common">Eastern oyster</name>
    <dbReference type="NCBI Taxonomy" id="6565"/>
    <lineage>
        <taxon>Eukaryota</taxon>
        <taxon>Metazoa</taxon>
        <taxon>Spiralia</taxon>
        <taxon>Lophotrochozoa</taxon>
        <taxon>Mollusca</taxon>
        <taxon>Bivalvia</taxon>
        <taxon>Autobranchia</taxon>
        <taxon>Pteriomorphia</taxon>
        <taxon>Ostreida</taxon>
        <taxon>Ostreoidea</taxon>
        <taxon>Ostreidae</taxon>
        <taxon>Crassostrea</taxon>
    </lineage>
</organism>
<keyword evidence="5 7" id="KW-0040">ANK repeat</keyword>
<feature type="transmembrane region" description="Helical" evidence="8">
    <location>
        <begin position="765"/>
        <end position="784"/>
    </location>
</feature>
<sequence length="974" mass="110391">MDEKEAMLQDIRDCSAEELERLLSAYPELKDKKDDHGNTLLLITARHDLLQLAQVLISHKVDINEKNKHDGIAAIHEAARCGSVDVGFLLITSGCDVMNCDNRKKTPLHHAARRGQDKMVETLLRSSKLEIDARDENRLTPLHESIVNKHETTAILLVENGAEVTETETNRFTPYMMAAAVELVGLMEKIWKTVLQKGGKSEAIKIVNTHDTLEKNSLLHIAVEKRCLKAVQEILKHGGSVNAANDTGRTPLHLAAISGDLDIAMTLLSHGAAVNARDRDSFTPVHRACLSNQHKILNAMMNKGGDVKIKTKDGMTPFILAASKGYLETVDYLFGNGDVISQTDNNQRNAIHWAVKNAHLEVLSFLLQKSGIDIMEAIDDKEQTIMHYAAKLGNTAILEALIRQQCTLDTRDMKGRTPFHVAAENDNSVALETLYHASDSELNEQDSEGQTPLLLAVKEGHYNIVKVLLSWGADIAIRDKNLCSVIHIAARKGCINIIKILLEHDADINEKGENDNTPLHNACLEGHLKCVQLLLKNKADPLASNVFEETPLAVAVENSHTDIAVTFMHSKRWKKILLCRNSEKKTEVDKMIRNCPEAVEVMMNNCTRTQDFQFIDPGPNDPMSKEQRYFAYEGKNETTTDSYLMTDETTTDSYSMIDEVYNWSSTLYGLMLPIVLNILLFREIFMMRLKGYKYFLRPMNYVTITMLITSLISVFVDLSCEKGLRFAWIASLTALVNIMAVLRAYDIIGIYFVMLEEVLKSVLKIIFVLGIILFAFYQAFSSIVTRNYDDKPHSPFVLFMTLGELNFFDEYFKDGNQSFYIDNYIAFLLFFFIVSISMMNLMIGVAVGDIDAVKKTAFRERMAIQINYMSTVENCIPKNLQKRIYRNLRFTRLEKMFYEFLQRFGYNTAFIRQEHDNVTETIHELKHEVEANRQHSMSFCNVLVIILHSSARSTTTSQRQFTSLSMKSRPIDSK</sequence>
<feature type="transmembrane region" description="Helical" evidence="8">
    <location>
        <begin position="694"/>
        <end position="716"/>
    </location>
</feature>
<evidence type="ECO:0000256" key="8">
    <source>
        <dbReference type="SAM" id="Phobius"/>
    </source>
</evidence>
<dbReference type="GO" id="GO:0005216">
    <property type="term" value="F:monoatomic ion channel activity"/>
    <property type="evidence" value="ECO:0007669"/>
    <property type="project" value="InterPro"/>
</dbReference>
<feature type="repeat" description="ANK" evidence="7">
    <location>
        <begin position="103"/>
        <end position="136"/>
    </location>
</feature>
<feature type="transmembrane region" description="Helical" evidence="8">
    <location>
        <begin position="660"/>
        <end position="682"/>
    </location>
</feature>
<evidence type="ECO:0000256" key="1">
    <source>
        <dbReference type="ARBA" id="ARBA00004141"/>
    </source>
</evidence>
<proteinExistence type="predicted"/>
<evidence type="ECO:0000256" key="7">
    <source>
        <dbReference type="PROSITE-ProRule" id="PRU00023"/>
    </source>
</evidence>
<protein>
    <submittedName>
        <fullName evidence="11">Ankyrin-3-like isoform X4</fullName>
    </submittedName>
</protein>
<evidence type="ECO:0000256" key="5">
    <source>
        <dbReference type="ARBA" id="ARBA00023043"/>
    </source>
</evidence>
<dbReference type="OrthoDB" id="1661883at2759"/>
<reference evidence="11" key="1">
    <citation type="submission" date="2025-08" db="UniProtKB">
        <authorList>
            <consortium name="RefSeq"/>
        </authorList>
    </citation>
    <scope>IDENTIFICATION</scope>
    <source>
        <tissue evidence="11">Whole sample</tissue>
    </source>
</reference>
<dbReference type="Pfam" id="PF12796">
    <property type="entry name" value="Ank_2"/>
    <property type="match status" value="5"/>
</dbReference>
<feature type="repeat" description="ANK" evidence="7">
    <location>
        <begin position="247"/>
        <end position="279"/>
    </location>
</feature>
<evidence type="ECO:0000313" key="11">
    <source>
        <dbReference type="RefSeq" id="XP_022319768.1"/>
    </source>
</evidence>
<name>A0A8B8CVE8_CRAVI</name>
<dbReference type="Pfam" id="PF00023">
    <property type="entry name" value="Ank"/>
    <property type="match status" value="1"/>
</dbReference>
<feature type="repeat" description="ANK" evidence="7">
    <location>
        <begin position="381"/>
        <end position="413"/>
    </location>
</feature>
<keyword evidence="6 8" id="KW-0472">Membrane</keyword>
<feature type="repeat" description="ANK" evidence="7">
    <location>
        <begin position="137"/>
        <end position="169"/>
    </location>
</feature>
<dbReference type="PROSITE" id="PS50297">
    <property type="entry name" value="ANK_REP_REGION"/>
    <property type="match status" value="5"/>
</dbReference>
<feature type="repeat" description="ANK" evidence="7">
    <location>
        <begin position="280"/>
        <end position="312"/>
    </location>
</feature>
<evidence type="ECO:0000256" key="2">
    <source>
        <dbReference type="ARBA" id="ARBA00022692"/>
    </source>
</evidence>
<evidence type="ECO:0000313" key="10">
    <source>
        <dbReference type="Proteomes" id="UP000694844"/>
    </source>
</evidence>
<dbReference type="SUPFAM" id="SSF48403">
    <property type="entry name" value="Ankyrin repeat"/>
    <property type="match status" value="2"/>
</dbReference>
<evidence type="ECO:0000259" key="9">
    <source>
        <dbReference type="Pfam" id="PF00520"/>
    </source>
</evidence>
<dbReference type="Gene3D" id="1.25.40.20">
    <property type="entry name" value="Ankyrin repeat-containing domain"/>
    <property type="match status" value="3"/>
</dbReference>
<evidence type="ECO:0000256" key="6">
    <source>
        <dbReference type="ARBA" id="ARBA00023136"/>
    </source>
</evidence>
<feature type="repeat" description="ANK" evidence="7">
    <location>
        <begin position="313"/>
        <end position="345"/>
    </location>
</feature>
<feature type="domain" description="Ion transport" evidence="9">
    <location>
        <begin position="678"/>
        <end position="856"/>
    </location>
</feature>
<gene>
    <name evidence="11" type="primary">LOC111122336</name>
</gene>
<dbReference type="InterPro" id="IPR036770">
    <property type="entry name" value="Ankyrin_rpt-contain_sf"/>
</dbReference>
<keyword evidence="10" id="KW-1185">Reference proteome</keyword>
<feature type="transmembrane region" description="Helical" evidence="8">
    <location>
        <begin position="824"/>
        <end position="847"/>
    </location>
</feature>
<feature type="repeat" description="ANK" evidence="7">
    <location>
        <begin position="214"/>
        <end position="246"/>
    </location>
</feature>
<comment type="subcellular location">
    <subcellularLocation>
        <location evidence="1">Membrane</location>
        <topology evidence="1">Multi-pass membrane protein</topology>
    </subcellularLocation>
</comment>
<dbReference type="Pfam" id="PF00520">
    <property type="entry name" value="Ion_trans"/>
    <property type="match status" value="1"/>
</dbReference>
<feature type="repeat" description="ANK" evidence="7">
    <location>
        <begin position="448"/>
        <end position="480"/>
    </location>
</feature>
<feature type="repeat" description="ANK" evidence="7">
    <location>
        <begin position="514"/>
        <end position="546"/>
    </location>
</feature>